<dbReference type="Proteomes" id="UP000239872">
    <property type="component" value="Unassembled WGS sequence"/>
</dbReference>
<dbReference type="EMBL" id="PPSL01000004">
    <property type="protein sequence ID" value="PQJ10203.1"/>
    <property type="molecule type" value="Genomic_DNA"/>
</dbReference>
<evidence type="ECO:0000313" key="3">
    <source>
        <dbReference type="Proteomes" id="UP000239872"/>
    </source>
</evidence>
<name>A0A2S7STF3_9BACT</name>
<sequence>MKKCWIGFFIMMLGAGMGHAQNSGLYHLHKEFENEDPMDDVTHLDLGVNSVTNNVYLGRKDGSRVPYLTAYISYYNRRGFYFDIAESYAFTKKTGHFDLTTLSGGYDHTYGTNILAGVHAEKYIYYKNSPAVRSAITENAGIYCQYRNDLIEPTLAFDINNGATQDIVIKATLDHHFQLADKKLNIYPAFSFYMGTLHYYDQYFINRTLRNDNIVINSAIETPGKIKPVALELSAKTILYAGKWMFTVIPTYALPLGASKVTLPSGGYTEKLKNTFFIELDACFRRPRSQFIK</sequence>
<dbReference type="OrthoDB" id="871919at2"/>
<keyword evidence="3" id="KW-1185">Reference proteome</keyword>
<protein>
    <recommendedName>
        <fullName evidence="4">DUF3316 domain-containing protein</fullName>
    </recommendedName>
</protein>
<feature type="chain" id="PRO_5015392224" description="DUF3316 domain-containing protein" evidence="1">
    <location>
        <begin position="21"/>
        <end position="293"/>
    </location>
</feature>
<evidence type="ECO:0000256" key="1">
    <source>
        <dbReference type="SAM" id="SignalP"/>
    </source>
</evidence>
<reference evidence="2 3" key="1">
    <citation type="submission" date="2018-01" db="EMBL/GenBank/DDBJ databases">
        <title>A novel member of the phylum Bacteroidetes isolated from glacier ice.</title>
        <authorList>
            <person name="Liu Q."/>
            <person name="Xin Y.-H."/>
        </authorList>
    </citation>
    <scope>NUCLEOTIDE SEQUENCE [LARGE SCALE GENOMIC DNA]</scope>
    <source>
        <strain evidence="2 3">RB1R16</strain>
    </source>
</reference>
<evidence type="ECO:0008006" key="4">
    <source>
        <dbReference type="Google" id="ProtNLM"/>
    </source>
</evidence>
<gene>
    <name evidence="2" type="ORF">CJD36_016045</name>
</gene>
<evidence type="ECO:0000313" key="2">
    <source>
        <dbReference type="EMBL" id="PQJ10203.1"/>
    </source>
</evidence>
<dbReference type="AlphaFoldDB" id="A0A2S7STF3"/>
<dbReference type="RefSeq" id="WP_105040212.1">
    <property type="nucleotide sequence ID" value="NZ_PPSL01000004.1"/>
</dbReference>
<proteinExistence type="predicted"/>
<feature type="signal peptide" evidence="1">
    <location>
        <begin position="1"/>
        <end position="20"/>
    </location>
</feature>
<comment type="caution">
    <text evidence="2">The sequence shown here is derived from an EMBL/GenBank/DDBJ whole genome shotgun (WGS) entry which is preliminary data.</text>
</comment>
<organism evidence="2 3">
    <name type="scientific">Flavipsychrobacter stenotrophus</name>
    <dbReference type="NCBI Taxonomy" id="2077091"/>
    <lineage>
        <taxon>Bacteria</taxon>
        <taxon>Pseudomonadati</taxon>
        <taxon>Bacteroidota</taxon>
        <taxon>Chitinophagia</taxon>
        <taxon>Chitinophagales</taxon>
        <taxon>Chitinophagaceae</taxon>
        <taxon>Flavipsychrobacter</taxon>
    </lineage>
</organism>
<keyword evidence="1" id="KW-0732">Signal</keyword>
<accession>A0A2S7STF3</accession>